<feature type="transmembrane region" description="Helical" evidence="4">
    <location>
        <begin position="45"/>
        <end position="68"/>
    </location>
</feature>
<evidence type="ECO:0000256" key="1">
    <source>
        <dbReference type="ARBA" id="ARBA00022692"/>
    </source>
</evidence>
<dbReference type="Proteomes" id="UP000010808">
    <property type="component" value="Chromosome"/>
</dbReference>
<feature type="transmembrane region" description="Helical" evidence="4">
    <location>
        <begin position="249"/>
        <end position="267"/>
    </location>
</feature>
<feature type="transmembrane region" description="Helical" evidence="4">
    <location>
        <begin position="340"/>
        <end position="361"/>
    </location>
</feature>
<feature type="transmembrane region" description="Helical" evidence="4">
    <location>
        <begin position="7"/>
        <end position="33"/>
    </location>
</feature>
<keyword evidence="2 4" id="KW-1133">Transmembrane helix</keyword>
<reference evidence="6 7" key="1">
    <citation type="submission" date="2012-10" db="EMBL/GenBank/DDBJ databases">
        <authorList>
            <person name="Genoscope - CEA"/>
        </authorList>
    </citation>
    <scope>NUCLEOTIDE SEQUENCE [LARGE SCALE GENOMIC DNA]</scope>
    <source>
        <strain evidence="7">AM13 / DSM 14728</strain>
    </source>
</reference>
<dbReference type="Pfam" id="PF07690">
    <property type="entry name" value="MFS_1"/>
    <property type="match status" value="1"/>
</dbReference>
<gene>
    <name evidence="6" type="ORF">DESAM_22183</name>
</gene>
<protein>
    <submittedName>
        <fullName evidence="6">Putative Major facilitator superfamily MFS_1</fullName>
    </submittedName>
</protein>
<dbReference type="InterPro" id="IPR036259">
    <property type="entry name" value="MFS_trans_sf"/>
</dbReference>
<accession>L0RE46</accession>
<dbReference type="InterPro" id="IPR052714">
    <property type="entry name" value="MFS_Exporter"/>
</dbReference>
<name>L0RE46_9BACT</name>
<dbReference type="PROSITE" id="PS50850">
    <property type="entry name" value="MFS"/>
    <property type="match status" value="1"/>
</dbReference>
<organism evidence="6 7">
    <name type="scientific">Maridesulfovibrio hydrothermalis AM13 = DSM 14728</name>
    <dbReference type="NCBI Taxonomy" id="1121451"/>
    <lineage>
        <taxon>Bacteria</taxon>
        <taxon>Pseudomonadati</taxon>
        <taxon>Thermodesulfobacteriota</taxon>
        <taxon>Desulfovibrionia</taxon>
        <taxon>Desulfovibrionales</taxon>
        <taxon>Desulfovibrionaceae</taxon>
        <taxon>Maridesulfovibrio</taxon>
    </lineage>
</organism>
<dbReference type="STRING" id="1121451.DESAM_22183"/>
<feature type="transmembrane region" description="Helical" evidence="4">
    <location>
        <begin position="134"/>
        <end position="153"/>
    </location>
</feature>
<dbReference type="KEGG" id="dhy:DESAM_22183"/>
<feature type="transmembrane region" description="Helical" evidence="4">
    <location>
        <begin position="109"/>
        <end position="127"/>
    </location>
</feature>
<dbReference type="eggNOG" id="COG2814">
    <property type="taxonomic scope" value="Bacteria"/>
</dbReference>
<dbReference type="PATRIC" id="fig|1121451.3.peg.2403"/>
<dbReference type="PANTHER" id="PTHR23531:SF1">
    <property type="entry name" value="QUINOLENE RESISTANCE PROTEIN NORA"/>
    <property type="match status" value="1"/>
</dbReference>
<feature type="transmembrane region" description="Helical" evidence="4">
    <location>
        <begin position="216"/>
        <end position="237"/>
    </location>
</feature>
<dbReference type="EMBL" id="FO203522">
    <property type="protein sequence ID" value="CCO24450.1"/>
    <property type="molecule type" value="Genomic_DNA"/>
</dbReference>
<dbReference type="RefSeq" id="WP_015337050.1">
    <property type="nucleotide sequence ID" value="NC_020055.1"/>
</dbReference>
<proteinExistence type="predicted"/>
<evidence type="ECO:0000313" key="6">
    <source>
        <dbReference type="EMBL" id="CCO24450.1"/>
    </source>
</evidence>
<feature type="domain" description="Major facilitator superfamily (MFS) profile" evidence="5">
    <location>
        <begin position="211"/>
        <end position="399"/>
    </location>
</feature>
<dbReference type="InterPro" id="IPR020846">
    <property type="entry name" value="MFS_dom"/>
</dbReference>
<dbReference type="Gene3D" id="1.20.1250.20">
    <property type="entry name" value="MFS general substrate transporter like domains"/>
    <property type="match status" value="1"/>
</dbReference>
<keyword evidence="1 4" id="KW-0812">Transmembrane</keyword>
<dbReference type="OrthoDB" id="5421104at2"/>
<dbReference type="SUPFAM" id="SSF103473">
    <property type="entry name" value="MFS general substrate transporter"/>
    <property type="match status" value="1"/>
</dbReference>
<evidence type="ECO:0000256" key="2">
    <source>
        <dbReference type="ARBA" id="ARBA00022989"/>
    </source>
</evidence>
<feature type="transmembrane region" description="Helical" evidence="4">
    <location>
        <begin position="165"/>
        <end position="183"/>
    </location>
</feature>
<dbReference type="PANTHER" id="PTHR23531">
    <property type="entry name" value="QUINOLENE RESISTANCE PROTEIN NORA"/>
    <property type="match status" value="1"/>
</dbReference>
<dbReference type="HOGENOM" id="CLU_001265_10_13_7"/>
<dbReference type="GO" id="GO:0022857">
    <property type="term" value="F:transmembrane transporter activity"/>
    <property type="evidence" value="ECO:0007669"/>
    <property type="project" value="InterPro"/>
</dbReference>
<feature type="transmembrane region" description="Helical" evidence="4">
    <location>
        <begin position="303"/>
        <end position="328"/>
    </location>
</feature>
<dbReference type="AlphaFoldDB" id="L0RE46"/>
<keyword evidence="7" id="KW-1185">Reference proteome</keyword>
<feature type="transmembrane region" description="Helical" evidence="4">
    <location>
        <begin position="279"/>
        <end position="297"/>
    </location>
</feature>
<sequence length="399" mass="43707">MKPDEKLFNLGFIILSGLVLFLFINLAVFYSLYNYLETLPIARQWHGLLIGLLSLTALILRPFIITVLTPHNAIRGITSGLLLIIVSLLLYEHIDSFTMMFLLRILHGAAYVLAVSSAVTLLIIFLPPQRSGQGFGVISIVILLPFALVPLVVEKIFTGVSPGMIYSYTAVFMVPPLLLVIPLSRELKKRTGTAIEMLKESLPKGSIKNNISQPDVLCLLIVNAVISMVYALIFYFLKTFCTETGLGNSGLFFSIAMGTMVVLRLLLGPLLDRFNKAGLTIGSLLVMTVGLLLLIHVDTIEGFYFTAVVYGTGVGIAVPLMNSLMFIISRPDYRGLNTNLMLEMVDAGYFVGPALCGFAIASGLSRITILYCCAGLLVAAACMLLFFLRLTKAKERVYD</sequence>
<keyword evidence="3 4" id="KW-0472">Membrane</keyword>
<evidence type="ECO:0000313" key="7">
    <source>
        <dbReference type="Proteomes" id="UP000010808"/>
    </source>
</evidence>
<evidence type="ECO:0000256" key="3">
    <source>
        <dbReference type="ARBA" id="ARBA00023136"/>
    </source>
</evidence>
<dbReference type="InterPro" id="IPR011701">
    <property type="entry name" value="MFS"/>
</dbReference>
<feature type="transmembrane region" description="Helical" evidence="4">
    <location>
        <begin position="367"/>
        <end position="388"/>
    </location>
</feature>
<evidence type="ECO:0000259" key="5">
    <source>
        <dbReference type="PROSITE" id="PS50850"/>
    </source>
</evidence>
<evidence type="ECO:0000256" key="4">
    <source>
        <dbReference type="SAM" id="Phobius"/>
    </source>
</evidence>